<evidence type="ECO:0000313" key="1">
    <source>
        <dbReference type="EnsemblMetazoa" id="GAUT024772-PA"/>
    </source>
</evidence>
<sequence length="122" mass="13256">MEMIFLQTAKTITIQRFKRGISLKVLASICHISLLSKNNVVTWVKPSNAFAGNSSNLLKPIAADSNSPSTTLIDGANLVCSVLRTTPAVYGGDCSDKNYAAYLLGAYEKQPDERFFIIALVN</sequence>
<proteinExistence type="predicted"/>
<reference evidence="1" key="1">
    <citation type="submission" date="2020-05" db="UniProtKB">
        <authorList>
            <consortium name="EnsemblMetazoa"/>
        </authorList>
    </citation>
    <scope>IDENTIFICATION</scope>
    <source>
        <strain evidence="1">TTRI</strain>
    </source>
</reference>
<dbReference type="VEuPathDB" id="VectorBase:GAUT024772"/>
<protein>
    <submittedName>
        <fullName evidence="1">Uncharacterized protein</fullName>
    </submittedName>
</protein>
<organism evidence="1 2">
    <name type="scientific">Glossina austeni</name>
    <name type="common">Savannah tsetse fly</name>
    <dbReference type="NCBI Taxonomy" id="7395"/>
    <lineage>
        <taxon>Eukaryota</taxon>
        <taxon>Metazoa</taxon>
        <taxon>Ecdysozoa</taxon>
        <taxon>Arthropoda</taxon>
        <taxon>Hexapoda</taxon>
        <taxon>Insecta</taxon>
        <taxon>Pterygota</taxon>
        <taxon>Neoptera</taxon>
        <taxon>Endopterygota</taxon>
        <taxon>Diptera</taxon>
        <taxon>Brachycera</taxon>
        <taxon>Muscomorpha</taxon>
        <taxon>Hippoboscoidea</taxon>
        <taxon>Glossinidae</taxon>
        <taxon>Glossina</taxon>
    </lineage>
</organism>
<keyword evidence="2" id="KW-1185">Reference proteome</keyword>
<accession>A0A1A9V3P5</accession>
<dbReference type="Proteomes" id="UP000078200">
    <property type="component" value="Unassembled WGS sequence"/>
</dbReference>
<dbReference type="EnsemblMetazoa" id="GAUT024772-RA">
    <property type="protein sequence ID" value="GAUT024772-PA"/>
    <property type="gene ID" value="GAUT024772"/>
</dbReference>
<evidence type="ECO:0000313" key="2">
    <source>
        <dbReference type="Proteomes" id="UP000078200"/>
    </source>
</evidence>
<dbReference type="AlphaFoldDB" id="A0A1A9V3P5"/>
<name>A0A1A9V3P5_GLOAU</name>